<accession>A0A1G9MFV2</accession>
<evidence type="ECO:0000313" key="3">
    <source>
        <dbReference type="Proteomes" id="UP000182146"/>
    </source>
</evidence>
<dbReference type="PANTHER" id="PTHR35024">
    <property type="entry name" value="HYPOTHETICAL CYTOSOLIC PROTEIN"/>
    <property type="match status" value="1"/>
</dbReference>
<dbReference type="EMBL" id="FNGU01000002">
    <property type="protein sequence ID" value="SDL72871.1"/>
    <property type="molecule type" value="Genomic_DNA"/>
</dbReference>
<evidence type="ECO:0000313" key="2">
    <source>
        <dbReference type="EMBL" id="SDL72871.1"/>
    </source>
</evidence>
<protein>
    <submittedName>
        <fullName evidence="2">Protein CcmA, bactofilin family</fullName>
    </submittedName>
</protein>
<sequence length="130" mass="13694">MFGKKGTNVATPLEKSDIKAFLGPGSQFEGKLVFTEIVRLDGVFRGEINSKDTLIVGQTGELHAEITVGTLILSGKLKGNVSATARVELRAPAQVEGNIATPLLTVEEGVVFNGSLEMQKPAAPETGKKS</sequence>
<dbReference type="OrthoDB" id="9789407at2"/>
<name>A0A1G9MFV2_9BACT</name>
<organism evidence="2 3">
    <name type="scientific">Geoalkalibacter ferrihydriticus</name>
    <dbReference type="NCBI Taxonomy" id="392333"/>
    <lineage>
        <taxon>Bacteria</taxon>
        <taxon>Pseudomonadati</taxon>
        <taxon>Thermodesulfobacteriota</taxon>
        <taxon>Desulfuromonadia</taxon>
        <taxon>Desulfuromonadales</taxon>
        <taxon>Geoalkalibacteraceae</taxon>
        <taxon>Geoalkalibacter</taxon>
    </lineage>
</organism>
<evidence type="ECO:0000256" key="1">
    <source>
        <dbReference type="ARBA" id="ARBA00044755"/>
    </source>
</evidence>
<reference evidence="2 3" key="1">
    <citation type="submission" date="2016-10" db="EMBL/GenBank/DDBJ databases">
        <authorList>
            <person name="de Groot N.N."/>
        </authorList>
    </citation>
    <scope>NUCLEOTIDE SEQUENCE [LARGE SCALE GENOMIC DNA]</scope>
    <source>
        <strain evidence="2 3">DSM 17813</strain>
    </source>
</reference>
<comment type="similarity">
    <text evidence="1">Belongs to the bactofilin family.</text>
</comment>
<dbReference type="PANTHER" id="PTHR35024:SF4">
    <property type="entry name" value="POLYMER-FORMING CYTOSKELETAL PROTEIN"/>
    <property type="match status" value="1"/>
</dbReference>
<gene>
    <name evidence="2" type="ORF">SAMN05660860_01132</name>
</gene>
<dbReference type="STRING" id="392333.SAMN05660860_01132"/>
<dbReference type="InterPro" id="IPR007607">
    <property type="entry name" value="BacA/B"/>
</dbReference>
<dbReference type="Pfam" id="PF04519">
    <property type="entry name" value="Bactofilin"/>
    <property type="match status" value="1"/>
</dbReference>
<dbReference type="AlphaFoldDB" id="A0A1G9MFV2"/>
<dbReference type="RefSeq" id="WP_052445900.1">
    <property type="nucleotide sequence ID" value="NZ_FNGU01000002.1"/>
</dbReference>
<proteinExistence type="inferred from homology"/>
<dbReference type="Proteomes" id="UP000182146">
    <property type="component" value="Unassembled WGS sequence"/>
</dbReference>